<keyword evidence="4" id="KW-1185">Reference proteome</keyword>
<sequence>MDVKFDRIAAVLFLLVGVLFMYGSRQIASSAYGSVVGPDIFPLVLGGILILLSLRLFYETFRYQVKSGEKVEMQYKLFVIIFIATLIYVLTLETIGYVITTFVFLLVCFQAMEKGKWIKSFIISAAFSGIVYYVFVDILKGTLPGWPVWF</sequence>
<dbReference type="PATRIC" id="fig|284581.3.peg.4323"/>
<dbReference type="InterPro" id="IPR009936">
    <property type="entry name" value="DUF1468"/>
</dbReference>
<feature type="transmembrane region" description="Helical" evidence="1">
    <location>
        <begin position="79"/>
        <end position="112"/>
    </location>
</feature>
<keyword evidence="1" id="KW-1133">Transmembrane helix</keyword>
<dbReference type="EMBL" id="LILC01000030">
    <property type="protein sequence ID" value="KOO41161.1"/>
    <property type="molecule type" value="Genomic_DNA"/>
</dbReference>
<dbReference type="RefSeq" id="WP_053403146.1">
    <property type="nucleotide sequence ID" value="NZ_CP061868.1"/>
</dbReference>
<evidence type="ECO:0000256" key="1">
    <source>
        <dbReference type="SAM" id="Phobius"/>
    </source>
</evidence>
<dbReference type="STRING" id="284581.AMD01_19675"/>
<evidence type="ECO:0000313" key="4">
    <source>
        <dbReference type="Proteomes" id="UP000037558"/>
    </source>
</evidence>
<feature type="transmembrane region" description="Helical" evidence="1">
    <location>
        <begin position="40"/>
        <end position="58"/>
    </location>
</feature>
<comment type="caution">
    <text evidence="3">The sequence shown here is derived from an EMBL/GenBank/DDBJ whole genome shotgun (WGS) entry which is preliminary data.</text>
</comment>
<dbReference type="Proteomes" id="UP000037558">
    <property type="component" value="Unassembled WGS sequence"/>
</dbReference>
<protein>
    <submittedName>
        <fullName evidence="3">Transporter</fullName>
    </submittedName>
</protein>
<dbReference type="OrthoDB" id="1683098at2"/>
<feature type="domain" description="DUF1468" evidence="2">
    <location>
        <begin position="8"/>
        <end position="144"/>
    </location>
</feature>
<gene>
    <name evidence="3" type="ORF">AMD01_19675</name>
</gene>
<keyword evidence="1" id="KW-0812">Transmembrane</keyword>
<organism evidence="3 4">
    <name type="scientific">Priestia koreensis</name>
    <dbReference type="NCBI Taxonomy" id="284581"/>
    <lineage>
        <taxon>Bacteria</taxon>
        <taxon>Bacillati</taxon>
        <taxon>Bacillota</taxon>
        <taxon>Bacilli</taxon>
        <taxon>Bacillales</taxon>
        <taxon>Bacillaceae</taxon>
        <taxon>Priestia</taxon>
    </lineage>
</organism>
<dbReference type="Pfam" id="PF07331">
    <property type="entry name" value="TctB"/>
    <property type="match status" value="1"/>
</dbReference>
<evidence type="ECO:0000259" key="2">
    <source>
        <dbReference type="Pfam" id="PF07331"/>
    </source>
</evidence>
<feature type="transmembrane region" description="Helical" evidence="1">
    <location>
        <begin position="118"/>
        <end position="136"/>
    </location>
</feature>
<proteinExistence type="predicted"/>
<evidence type="ECO:0000313" key="3">
    <source>
        <dbReference type="EMBL" id="KOO41161.1"/>
    </source>
</evidence>
<accession>A0A0M0KQN9</accession>
<keyword evidence="1" id="KW-0472">Membrane</keyword>
<dbReference type="AlphaFoldDB" id="A0A0M0KQN9"/>
<name>A0A0M0KQN9_9BACI</name>
<reference evidence="4" key="1">
    <citation type="submission" date="2015-08" db="EMBL/GenBank/DDBJ databases">
        <title>Fjat-14210 dsm16467.</title>
        <authorList>
            <person name="Liu B."/>
            <person name="Wang J."/>
            <person name="Zhu Y."/>
            <person name="Liu G."/>
            <person name="Chen Q."/>
            <person name="Chen Z."/>
            <person name="Lan J."/>
            <person name="Che J."/>
            <person name="Ge C."/>
            <person name="Shi H."/>
            <person name="Pan Z."/>
            <person name="Liu X."/>
        </authorList>
    </citation>
    <scope>NUCLEOTIDE SEQUENCE [LARGE SCALE GENOMIC DNA]</scope>
    <source>
        <strain evidence="4">DSM 16467</strain>
    </source>
</reference>